<comment type="caution">
    <text evidence="1">The sequence shown here is derived from an EMBL/GenBank/DDBJ whole genome shotgun (WGS) entry which is preliminary data.</text>
</comment>
<name>A0A084IQX9_SALHC</name>
<sequence length="290" mass="32180">MELSYIEEKIRVPREQVSAGIEFPEPAMKLDMAARGGDKLRQFKYLHQMCTLHSENFATATQIKVVAVVDGYLENARFESSLGMYLFTRSLLELAAFLHDVDARLSAVVSEPEDKWRPKGEQFFGIIMRARFGTSNKEIAKHLKDAGASKKHLEPFNIMQSLAKLVASSEANALAGKYDLLCDYVHHNLSSHYTSSPGFRVGDSAHSQGGGALLMMKGAPITRYEYPVPAKAKKAQSETLEIIDAALNICISAVNRLPRTPFSEDQLEKMTGSRIGLTQLPPGMYVPTRQ</sequence>
<gene>
    <name evidence="1" type="ORF">C41B8_00150</name>
</gene>
<reference evidence="1 2" key="1">
    <citation type="submission" date="2013-03" db="EMBL/GenBank/DDBJ databases">
        <title>Salinisphaera hydrothermalis C41B8 Genome Sequencing.</title>
        <authorList>
            <person name="Li C."/>
            <person name="Lai Q."/>
            <person name="Shao Z."/>
        </authorList>
    </citation>
    <scope>NUCLEOTIDE SEQUENCE [LARGE SCALE GENOMIC DNA]</scope>
    <source>
        <strain evidence="1 2">C41B8</strain>
    </source>
</reference>
<dbReference type="EMBL" id="APNK01000001">
    <property type="protein sequence ID" value="KEZ79113.1"/>
    <property type="molecule type" value="Genomic_DNA"/>
</dbReference>
<evidence type="ECO:0000313" key="2">
    <source>
        <dbReference type="Proteomes" id="UP000028302"/>
    </source>
</evidence>
<evidence type="ECO:0000313" key="1">
    <source>
        <dbReference type="EMBL" id="KEZ79113.1"/>
    </source>
</evidence>
<dbReference type="OrthoDB" id="9794753at2"/>
<dbReference type="AlphaFoldDB" id="A0A084IQX9"/>
<protein>
    <submittedName>
        <fullName evidence="1">Uncharacterized protein</fullName>
    </submittedName>
</protein>
<dbReference type="Proteomes" id="UP000028302">
    <property type="component" value="Unassembled WGS sequence"/>
</dbReference>
<organism evidence="1 2">
    <name type="scientific">Salinisphaera hydrothermalis (strain C41B8)</name>
    <dbReference type="NCBI Taxonomy" id="1304275"/>
    <lineage>
        <taxon>Bacteria</taxon>
        <taxon>Pseudomonadati</taxon>
        <taxon>Pseudomonadota</taxon>
        <taxon>Gammaproteobacteria</taxon>
        <taxon>Salinisphaerales</taxon>
        <taxon>Salinisphaeraceae</taxon>
        <taxon>Salinisphaera</taxon>
    </lineage>
</organism>
<keyword evidence="2" id="KW-1185">Reference proteome</keyword>
<accession>A0A084IQX9</accession>
<proteinExistence type="predicted"/>
<dbReference type="RefSeq" id="WP_037332602.1">
    <property type="nucleotide sequence ID" value="NZ_APNK01000001.1"/>
</dbReference>